<reference evidence="1 2" key="1">
    <citation type="submission" date="2022-05" db="EMBL/GenBank/DDBJ databases">
        <authorList>
            <person name="Park J.-S."/>
        </authorList>
    </citation>
    <scope>NUCLEOTIDE SEQUENCE [LARGE SCALE GENOMIC DNA]</scope>
    <source>
        <strain evidence="1 2">2012CJ34-2</strain>
    </source>
</reference>
<protein>
    <submittedName>
        <fullName evidence="1">Major capsid protein</fullName>
    </submittedName>
</protein>
<dbReference type="Pfam" id="PF03864">
    <property type="entry name" value="Phage_cap_E"/>
    <property type="match status" value="1"/>
</dbReference>
<gene>
    <name evidence="1" type="ORF">M3P05_12370</name>
</gene>
<name>A0ABT0PH78_9GAMM</name>
<sequence length="331" mass="37048">MNLIDIFSNDAFSMTSLTATINDAPHKPGRIGQMGLFVDSGINTTTATVESKQGTLQLLPTKERGAPATQGKADKRKVRAFAVPHIPHDSTILADEVQNVRAFGSNSALQGIRTVVNQRLGNLRANHEVTLEHLRLGAIKGQILDADGSSVIYDLFHEFGVEQQTHEFEFSDEALDVRVNCMQMRRKVDEALGVTMYDHLHAFCGANFYDELVGHDYVKESYKRYQAGAMLRNDMRDGFHYCNTMWEEYLGQIEGVPFIDPDEAYVFPVGSDIFQTWFAPADFFEVANQIGLPLYAKQKPLDFNKGVQLHTQSNPLPICLKPRAVIKCTMS</sequence>
<dbReference type="EMBL" id="JAMFLX010000016">
    <property type="protein sequence ID" value="MCL6270719.1"/>
    <property type="molecule type" value="Genomic_DNA"/>
</dbReference>
<evidence type="ECO:0000313" key="1">
    <source>
        <dbReference type="EMBL" id="MCL6270719.1"/>
    </source>
</evidence>
<dbReference type="RefSeq" id="WP_249699993.1">
    <property type="nucleotide sequence ID" value="NZ_JAMFLX010000016.1"/>
</dbReference>
<evidence type="ECO:0000313" key="2">
    <source>
        <dbReference type="Proteomes" id="UP001203338"/>
    </source>
</evidence>
<keyword evidence="2" id="KW-1185">Reference proteome</keyword>
<proteinExistence type="predicted"/>
<comment type="caution">
    <text evidence="1">The sequence shown here is derived from an EMBL/GenBank/DDBJ whole genome shotgun (WGS) entry which is preliminary data.</text>
</comment>
<dbReference type="InterPro" id="IPR005564">
    <property type="entry name" value="Major_capsid_GpE"/>
</dbReference>
<accession>A0ABT0PH78</accession>
<organism evidence="1 2">
    <name type="scientific">Parendozoicomonas callyspongiae</name>
    <dbReference type="NCBI Taxonomy" id="2942213"/>
    <lineage>
        <taxon>Bacteria</taxon>
        <taxon>Pseudomonadati</taxon>
        <taxon>Pseudomonadota</taxon>
        <taxon>Gammaproteobacteria</taxon>
        <taxon>Oceanospirillales</taxon>
        <taxon>Endozoicomonadaceae</taxon>
        <taxon>Parendozoicomonas</taxon>
    </lineage>
</organism>
<dbReference type="Proteomes" id="UP001203338">
    <property type="component" value="Unassembled WGS sequence"/>
</dbReference>